<accession>A0A829H1L7</accession>
<evidence type="ECO:0000313" key="1">
    <source>
        <dbReference type="EMBL" id="EPC67873.1"/>
    </source>
</evidence>
<sequence>MTNQIIPIIDVAKQGAAVVDQLTSALGLPRTLLPENEEITHALQELPRHLNRIPPQLRDQFIAKAVVAASVGLFDGAIVYIWDAVIQQIRHKIEAFGTPMIKTVLNREKDATLSELTDSQTLELAYQLNLMDRQGFLFLSQCREIRNQASVAHPSDIGLDDVEFIVFVSRCAKYGLSDAEDQSGVSLQTVISLIENESAGDDAIAELGSQIAHTFELQRNFFVGLLYSKYVNPSNPTHQRENALKLVMKFSSEISDKSKSDILSRHTEILAKGDTEKKSAANSRQFFSKIGMLNDLGNAEQVAICTKAIENLQNAHLGFNNFYTEPPFAERLEEISIQISPLPAVVIGSFVQVVFQAYLGNPWGVSSQAKPCHSILKC</sequence>
<dbReference type="EMBL" id="ANJZ01000057">
    <property type="protein sequence ID" value="EPC67873.1"/>
    <property type="molecule type" value="Genomic_DNA"/>
</dbReference>
<gene>
    <name evidence="1" type="ORF">Lpp14_02149</name>
</gene>
<dbReference type="AlphaFoldDB" id="A0A829H1L7"/>
<comment type="caution">
    <text evidence="1">The sequence shown here is derived from an EMBL/GenBank/DDBJ whole genome shotgun (WGS) entry which is preliminary data.</text>
</comment>
<protein>
    <submittedName>
        <fullName evidence="1">Uncharacterized protein</fullName>
    </submittedName>
</protein>
<proteinExistence type="predicted"/>
<dbReference type="Proteomes" id="UP000014264">
    <property type="component" value="Unassembled WGS sequence"/>
</dbReference>
<organism evidence="1 2">
    <name type="scientific">Lacticaseibacillus paracasei subsp. paracasei Lpp14</name>
    <dbReference type="NCBI Taxonomy" id="1256204"/>
    <lineage>
        <taxon>Bacteria</taxon>
        <taxon>Bacillati</taxon>
        <taxon>Bacillota</taxon>
        <taxon>Bacilli</taxon>
        <taxon>Lactobacillales</taxon>
        <taxon>Lactobacillaceae</taxon>
        <taxon>Lacticaseibacillus</taxon>
    </lineage>
</organism>
<name>A0A829H1L7_LACPA</name>
<evidence type="ECO:0000313" key="2">
    <source>
        <dbReference type="Proteomes" id="UP000014264"/>
    </source>
</evidence>
<reference evidence="1 2" key="1">
    <citation type="journal article" date="2013" name="PLoS ONE">
        <title>Lactobacillus paracasei comparative genomics: towards species pan-genome definition and exploitation of diversity.</title>
        <authorList>
            <person name="Smokvina T."/>
            <person name="Wels M."/>
            <person name="Polka J."/>
            <person name="Chervaux C."/>
            <person name="Brisse S."/>
            <person name="Boekhorst J."/>
            <person name="van Hylckama Vlieg J.E."/>
            <person name="Siezen R.J."/>
        </authorList>
    </citation>
    <scope>NUCLEOTIDE SEQUENCE [LARGE SCALE GENOMIC DNA]</scope>
    <source>
        <strain evidence="1 2">Lpp14</strain>
    </source>
</reference>